<evidence type="ECO:0000313" key="2">
    <source>
        <dbReference type="WBParaSite" id="nRc.2.0.1.t35872-RA"/>
    </source>
</evidence>
<keyword evidence="1" id="KW-1185">Reference proteome</keyword>
<sequence>MEKAIIIEKMNVDTKEILAELNSKTK</sequence>
<name>A0A915KAZ0_ROMCU</name>
<accession>A0A915KAZ0</accession>
<dbReference type="AlphaFoldDB" id="A0A915KAZ0"/>
<proteinExistence type="predicted"/>
<dbReference type="Proteomes" id="UP000887565">
    <property type="component" value="Unplaced"/>
</dbReference>
<organism evidence="1 2">
    <name type="scientific">Romanomermis culicivorax</name>
    <name type="common">Nematode worm</name>
    <dbReference type="NCBI Taxonomy" id="13658"/>
    <lineage>
        <taxon>Eukaryota</taxon>
        <taxon>Metazoa</taxon>
        <taxon>Ecdysozoa</taxon>
        <taxon>Nematoda</taxon>
        <taxon>Enoplea</taxon>
        <taxon>Dorylaimia</taxon>
        <taxon>Mermithida</taxon>
        <taxon>Mermithoidea</taxon>
        <taxon>Mermithidae</taxon>
        <taxon>Romanomermis</taxon>
    </lineage>
</organism>
<evidence type="ECO:0000313" key="1">
    <source>
        <dbReference type="Proteomes" id="UP000887565"/>
    </source>
</evidence>
<dbReference type="WBParaSite" id="nRc.2.0.1.t35872-RA">
    <property type="protein sequence ID" value="nRc.2.0.1.t35872-RA"/>
    <property type="gene ID" value="nRc.2.0.1.g35872"/>
</dbReference>
<reference evidence="2" key="1">
    <citation type="submission" date="2022-11" db="UniProtKB">
        <authorList>
            <consortium name="WormBaseParasite"/>
        </authorList>
    </citation>
    <scope>IDENTIFICATION</scope>
</reference>
<protein>
    <submittedName>
        <fullName evidence="2">Uncharacterized protein</fullName>
    </submittedName>
</protein>